<dbReference type="PANTHER" id="PTHR23182:SF1">
    <property type="entry name" value="RHO GTPASE ACTIVATING PROTEIN AT 1A, ISOFORM E"/>
    <property type="match status" value="1"/>
</dbReference>
<dbReference type="Gene3D" id="1.10.555.10">
    <property type="entry name" value="Rho GTPase activation protein"/>
    <property type="match status" value="1"/>
</dbReference>
<dbReference type="SUPFAM" id="SSF48350">
    <property type="entry name" value="GTPase activation domain, GAP"/>
    <property type="match status" value="1"/>
</dbReference>
<dbReference type="SMART" id="SM00324">
    <property type="entry name" value="RhoGAP"/>
    <property type="match status" value="1"/>
</dbReference>
<dbReference type="InterPro" id="IPR035892">
    <property type="entry name" value="C2_domain_sf"/>
</dbReference>
<dbReference type="InterPro" id="IPR037769">
    <property type="entry name" value="Abr/Bcr"/>
</dbReference>
<feature type="domain" description="C2" evidence="4">
    <location>
        <begin position="371"/>
        <end position="505"/>
    </location>
</feature>
<evidence type="ECO:0000256" key="2">
    <source>
        <dbReference type="ARBA" id="ARBA00004552"/>
    </source>
</evidence>
<dbReference type="SUPFAM" id="SSF48065">
    <property type="entry name" value="DBL homology domain (DH-domain)"/>
    <property type="match status" value="1"/>
</dbReference>
<name>A0A7E6EXX9_9MOLL</name>
<gene>
    <name evidence="7" type="primary">LOC118763845</name>
</gene>
<dbReference type="SUPFAM" id="SSF49562">
    <property type="entry name" value="C2 domain (Calcium/lipid-binding domain, CaLB)"/>
    <property type="match status" value="1"/>
</dbReference>
<dbReference type="InterPro" id="IPR008936">
    <property type="entry name" value="Rho_GTPase_activation_prot"/>
</dbReference>
<dbReference type="GO" id="GO:0043197">
    <property type="term" value="C:dendritic spine"/>
    <property type="evidence" value="ECO:0007669"/>
    <property type="project" value="UniProtKB-SubCell"/>
</dbReference>
<evidence type="ECO:0000313" key="7">
    <source>
        <dbReference type="RefSeq" id="XP_036359602.1"/>
    </source>
</evidence>
<dbReference type="Pfam" id="PF00620">
    <property type="entry name" value="RhoGAP"/>
    <property type="match status" value="1"/>
</dbReference>
<keyword evidence="6" id="KW-1185">Reference proteome</keyword>
<reference evidence="7" key="1">
    <citation type="submission" date="2025-08" db="UniProtKB">
        <authorList>
            <consortium name="RefSeq"/>
        </authorList>
    </citation>
    <scope>IDENTIFICATION</scope>
</reference>
<dbReference type="Proteomes" id="UP000515154">
    <property type="component" value="Linkage group LG6"/>
</dbReference>
<sequence length="743" mass="87254">MSLCLLTLTNILSTEFHYAEQLRKLYHCRNYFANQLEEDDCLFNKAEQDALFYRLDDIVLSVEFYHMNLSRLLKKWSLNTRLSLAFEDTLNSLPLFHDCADHFKEAEKIILAKGGADVVNDLIREEIPFLDIPFSDLIQFPITMRSRIIYGLKQMAKYIPPDKRDYMEMRLAVQSAMAIDGVRQPRGDVIGHPLKSGYAVQVVNRTRYLRYLFLFPNNLIITSMTKKGSQGVFFESIDVIRLGKYMTNVVKSVNKSDQMWPEVQRNLQSWKTYKHRLRTVVEKRESTFTPWYLMKVKLLERLISKKELMLMLLLPTLRLSVQDVINHNVYHFIFSSHFELESWKDLIEDNNYPYNELSVLLDYVKNFCQIPQMTLQKYMSNPFSYLNGILEVHIHQVRDLDTDIEAFLTLQVDSFGGYFNRIYTTNISECTNCPIFDERFDIPLSCSQHLKICFYKKEPMAMEFELFSTGIFDIWKESLTADYRLVTIPLFMRDTLQEKIIPEIDITNPIESFYTHRPHQKTVVALTLRLISKTSSQINENPQIFGKSIKETITREGTMIPLIVTCCIREIEKRGLDQEMLYISKGSTLNVCRLYQTFENCSNAAVELIQNRKYTVHDISQLLLWYIKTLPISLLQCPDSFILLHDIYNETRKEIALRSLIFQLPMEERRVLFCLLDHFVKVCRHIGNKITPSAVGRILCSVFYDLEGSEKTIEYLQQQKKFISVMEYIVYLRLEGISLYTNL</sequence>
<dbReference type="GO" id="GO:0005085">
    <property type="term" value="F:guanyl-nucleotide exchange factor activity"/>
    <property type="evidence" value="ECO:0007669"/>
    <property type="project" value="UniProtKB-KW"/>
</dbReference>
<dbReference type="InterPro" id="IPR035899">
    <property type="entry name" value="DBL_dom_sf"/>
</dbReference>
<dbReference type="InterPro" id="IPR000198">
    <property type="entry name" value="RhoGAP_dom"/>
</dbReference>
<comment type="subcellular location">
    <subcellularLocation>
        <location evidence="1">Cell projection</location>
        <location evidence="1">Axon</location>
    </subcellularLocation>
    <subcellularLocation>
        <location evidence="2">Cell projection</location>
        <location evidence="2">Dendritic spine</location>
    </subcellularLocation>
</comment>
<protein>
    <submittedName>
        <fullName evidence="7">Breakpoint cluster region protein-like</fullName>
    </submittedName>
</protein>
<evidence type="ECO:0000313" key="6">
    <source>
        <dbReference type="Proteomes" id="UP000515154"/>
    </source>
</evidence>
<evidence type="ECO:0000259" key="5">
    <source>
        <dbReference type="PROSITE" id="PS50238"/>
    </source>
</evidence>
<feature type="domain" description="Rho-GAP" evidence="5">
    <location>
        <begin position="547"/>
        <end position="737"/>
    </location>
</feature>
<proteinExistence type="predicted"/>
<dbReference type="GO" id="GO:0007165">
    <property type="term" value="P:signal transduction"/>
    <property type="evidence" value="ECO:0007669"/>
    <property type="project" value="InterPro"/>
</dbReference>
<dbReference type="GO" id="GO:0016020">
    <property type="term" value="C:membrane"/>
    <property type="evidence" value="ECO:0007669"/>
    <property type="project" value="TreeGrafter"/>
</dbReference>
<dbReference type="PROSITE" id="PS50004">
    <property type="entry name" value="C2"/>
    <property type="match status" value="1"/>
</dbReference>
<dbReference type="InterPro" id="IPR000219">
    <property type="entry name" value="DH_dom"/>
</dbReference>
<organism evidence="6 7">
    <name type="scientific">Octopus sinensis</name>
    <name type="common">East Asian common octopus</name>
    <dbReference type="NCBI Taxonomy" id="2607531"/>
    <lineage>
        <taxon>Eukaryota</taxon>
        <taxon>Metazoa</taxon>
        <taxon>Spiralia</taxon>
        <taxon>Lophotrochozoa</taxon>
        <taxon>Mollusca</taxon>
        <taxon>Cephalopoda</taxon>
        <taxon>Coleoidea</taxon>
        <taxon>Octopodiformes</taxon>
        <taxon>Octopoda</taxon>
        <taxon>Incirrata</taxon>
        <taxon>Octopodidae</taxon>
        <taxon>Octopus</taxon>
    </lineage>
</organism>
<dbReference type="AlphaFoldDB" id="A0A7E6EXX9"/>
<dbReference type="PROSITE" id="PS50238">
    <property type="entry name" value="RHOGAP"/>
    <property type="match status" value="1"/>
</dbReference>
<dbReference type="InterPro" id="IPR000008">
    <property type="entry name" value="C2_dom"/>
</dbReference>
<evidence type="ECO:0000259" key="4">
    <source>
        <dbReference type="PROSITE" id="PS50004"/>
    </source>
</evidence>
<evidence type="ECO:0000256" key="3">
    <source>
        <dbReference type="ARBA" id="ARBA00022658"/>
    </source>
</evidence>
<dbReference type="KEGG" id="osn:118763845"/>
<dbReference type="Pfam" id="PF00621">
    <property type="entry name" value="RhoGEF"/>
    <property type="match status" value="1"/>
</dbReference>
<dbReference type="GO" id="GO:0005096">
    <property type="term" value="F:GTPase activator activity"/>
    <property type="evidence" value="ECO:0007669"/>
    <property type="project" value="InterPro"/>
</dbReference>
<keyword evidence="3" id="KW-0344">Guanine-nucleotide releasing factor</keyword>
<accession>A0A7E6EXX9</accession>
<dbReference type="PANTHER" id="PTHR23182">
    <property type="entry name" value="BREAKPOINT CLUSTER REGION PROTEIN BCR"/>
    <property type="match status" value="1"/>
</dbReference>
<dbReference type="GO" id="GO:0030424">
    <property type="term" value="C:axon"/>
    <property type="evidence" value="ECO:0007669"/>
    <property type="project" value="UniProtKB-SubCell"/>
</dbReference>
<evidence type="ECO:0000256" key="1">
    <source>
        <dbReference type="ARBA" id="ARBA00004489"/>
    </source>
</evidence>
<dbReference type="CDD" id="cd00159">
    <property type="entry name" value="RhoGAP"/>
    <property type="match status" value="1"/>
</dbReference>
<dbReference type="RefSeq" id="XP_036359602.1">
    <property type="nucleotide sequence ID" value="XM_036503709.1"/>
</dbReference>
<dbReference type="Gene3D" id="1.20.900.10">
    <property type="entry name" value="Dbl homology (DH) domain"/>
    <property type="match status" value="1"/>
</dbReference>